<accession>A0AA40CFL1</accession>
<dbReference type="AlphaFoldDB" id="A0AA40CFL1"/>
<dbReference type="EMBL" id="JAULSR010000001">
    <property type="protein sequence ID" value="KAK0635509.1"/>
    <property type="molecule type" value="Genomic_DNA"/>
</dbReference>
<proteinExistence type="predicted"/>
<dbReference type="Proteomes" id="UP001174934">
    <property type="component" value="Unassembled WGS sequence"/>
</dbReference>
<gene>
    <name evidence="2" type="ORF">B0T17DRAFT_503037</name>
</gene>
<comment type="caution">
    <text evidence="2">The sequence shown here is derived from an EMBL/GenBank/DDBJ whole genome shotgun (WGS) entry which is preliminary data.</text>
</comment>
<evidence type="ECO:0000313" key="2">
    <source>
        <dbReference type="EMBL" id="KAK0635509.1"/>
    </source>
</evidence>
<sequence length="114" mass="12252">MGRHPLAVRERHSSTSSMAPGDELMQTTGGETAPLDDLPYVIGRLSTQRCVTTVFCVNAKGAGGGSLLFLGPRSPSRALATSWRRVVPEPLARGRLRRQYCPDAPSSELEAQTS</sequence>
<evidence type="ECO:0000313" key="3">
    <source>
        <dbReference type="Proteomes" id="UP001174934"/>
    </source>
</evidence>
<feature type="region of interest" description="Disordered" evidence="1">
    <location>
        <begin position="1"/>
        <end position="35"/>
    </location>
</feature>
<keyword evidence="3" id="KW-1185">Reference proteome</keyword>
<evidence type="ECO:0000256" key="1">
    <source>
        <dbReference type="SAM" id="MobiDB-lite"/>
    </source>
</evidence>
<organism evidence="2 3">
    <name type="scientific">Bombardia bombarda</name>
    <dbReference type="NCBI Taxonomy" id="252184"/>
    <lineage>
        <taxon>Eukaryota</taxon>
        <taxon>Fungi</taxon>
        <taxon>Dikarya</taxon>
        <taxon>Ascomycota</taxon>
        <taxon>Pezizomycotina</taxon>
        <taxon>Sordariomycetes</taxon>
        <taxon>Sordariomycetidae</taxon>
        <taxon>Sordariales</taxon>
        <taxon>Lasiosphaeriaceae</taxon>
        <taxon>Bombardia</taxon>
    </lineage>
</organism>
<name>A0AA40CFL1_9PEZI</name>
<reference evidence="2" key="1">
    <citation type="submission" date="2023-06" db="EMBL/GenBank/DDBJ databases">
        <title>Genome-scale phylogeny and comparative genomics of the fungal order Sordariales.</title>
        <authorList>
            <consortium name="Lawrence Berkeley National Laboratory"/>
            <person name="Hensen N."/>
            <person name="Bonometti L."/>
            <person name="Westerberg I."/>
            <person name="Brannstrom I.O."/>
            <person name="Guillou S."/>
            <person name="Cros-Aarteil S."/>
            <person name="Calhoun S."/>
            <person name="Haridas S."/>
            <person name="Kuo A."/>
            <person name="Mondo S."/>
            <person name="Pangilinan J."/>
            <person name="Riley R."/>
            <person name="LaButti K."/>
            <person name="Andreopoulos B."/>
            <person name="Lipzen A."/>
            <person name="Chen C."/>
            <person name="Yanf M."/>
            <person name="Daum C."/>
            <person name="Ng V."/>
            <person name="Clum A."/>
            <person name="Steindorff A."/>
            <person name="Ohm R."/>
            <person name="Martin F."/>
            <person name="Silar P."/>
            <person name="Natvig D."/>
            <person name="Lalanne C."/>
            <person name="Gautier V."/>
            <person name="Ament-velasquez S.L."/>
            <person name="Kruys A."/>
            <person name="Hutchinson M.I."/>
            <person name="Powell A.J."/>
            <person name="Barry K."/>
            <person name="Miller A.N."/>
            <person name="Grigoriev I.V."/>
            <person name="Debuchy R."/>
            <person name="Gladieux P."/>
            <person name="Thoren M.H."/>
            <person name="Johannesson H."/>
        </authorList>
    </citation>
    <scope>NUCLEOTIDE SEQUENCE</scope>
    <source>
        <strain evidence="2">SMH3391-2</strain>
    </source>
</reference>
<protein>
    <submittedName>
        <fullName evidence="2">Uncharacterized protein</fullName>
    </submittedName>
</protein>